<sequence>MIRPQASLAGRLERPWTEAGLRAAVGEIVGDAGFDRFALMTIPSTDEAGAELRPILSNWEEEFRIGFERLGLHRFSPALRALMGGSLPFVWDAEFVFGFDPDDPEGSPPQGRFLAAHGCLSGAYCPVHGVSGFTGVLAVSGRGAAMAEGEADGLQLLAFAAFGVLAACRYEENRRNNPLTGRERDCLKLAMLGKTSSEIGTILKLSEHTISQYLTSATRKLDASNRTHAVALAAQLGYLS</sequence>
<dbReference type="OrthoDB" id="3170288at2"/>
<dbReference type="RefSeq" id="WP_119538832.1">
    <property type="nucleotide sequence ID" value="NZ_QYRN01000002.1"/>
</dbReference>
<dbReference type="Gene3D" id="3.30.450.80">
    <property type="entry name" value="Transcription factor LuxR-like, autoinducer-binding domain"/>
    <property type="match status" value="1"/>
</dbReference>
<dbReference type="PANTHER" id="PTHR44688">
    <property type="entry name" value="DNA-BINDING TRANSCRIPTIONAL ACTIVATOR DEVR_DOSR"/>
    <property type="match status" value="1"/>
</dbReference>
<dbReference type="GO" id="GO:0006355">
    <property type="term" value="P:regulation of DNA-templated transcription"/>
    <property type="evidence" value="ECO:0007669"/>
    <property type="project" value="InterPro"/>
</dbReference>
<dbReference type="Pfam" id="PF03472">
    <property type="entry name" value="Autoind_bind"/>
    <property type="match status" value="1"/>
</dbReference>
<dbReference type="CDD" id="cd06170">
    <property type="entry name" value="LuxR_C_like"/>
    <property type="match status" value="1"/>
</dbReference>
<dbReference type="GO" id="GO:0003677">
    <property type="term" value="F:DNA binding"/>
    <property type="evidence" value="ECO:0007669"/>
    <property type="project" value="UniProtKB-KW"/>
</dbReference>
<protein>
    <submittedName>
        <fullName evidence="5">LuxR family transcriptional regulator</fullName>
    </submittedName>
</protein>
<gene>
    <name evidence="5" type="ORF">D3218_05235</name>
</gene>
<evidence type="ECO:0000256" key="2">
    <source>
        <dbReference type="ARBA" id="ARBA00023125"/>
    </source>
</evidence>
<keyword evidence="1" id="KW-0805">Transcription regulation</keyword>
<keyword evidence="2" id="KW-0238">DNA-binding</keyword>
<keyword evidence="6" id="KW-1185">Reference proteome</keyword>
<dbReference type="SUPFAM" id="SSF75516">
    <property type="entry name" value="Pheromone-binding domain of LuxR-like quorum-sensing transcription factors"/>
    <property type="match status" value="1"/>
</dbReference>
<evidence type="ECO:0000313" key="6">
    <source>
        <dbReference type="Proteomes" id="UP000265750"/>
    </source>
</evidence>
<dbReference type="AlphaFoldDB" id="A0A3A1WPU4"/>
<dbReference type="InterPro" id="IPR016032">
    <property type="entry name" value="Sig_transdc_resp-reg_C-effctor"/>
</dbReference>
<dbReference type="PRINTS" id="PR00038">
    <property type="entry name" value="HTHLUXR"/>
</dbReference>
<proteinExistence type="predicted"/>
<dbReference type="InterPro" id="IPR036693">
    <property type="entry name" value="TF_LuxR_autoind-bd_dom_sf"/>
</dbReference>
<organism evidence="5 6">
    <name type="scientific">Aureimonas flava</name>
    <dbReference type="NCBI Taxonomy" id="2320271"/>
    <lineage>
        <taxon>Bacteria</taxon>
        <taxon>Pseudomonadati</taxon>
        <taxon>Pseudomonadota</taxon>
        <taxon>Alphaproteobacteria</taxon>
        <taxon>Hyphomicrobiales</taxon>
        <taxon>Aurantimonadaceae</taxon>
        <taxon>Aureimonas</taxon>
    </lineage>
</organism>
<dbReference type="PANTHER" id="PTHR44688:SF16">
    <property type="entry name" value="DNA-BINDING TRANSCRIPTIONAL ACTIVATOR DEVR_DOSR"/>
    <property type="match status" value="1"/>
</dbReference>
<dbReference type="PROSITE" id="PS50043">
    <property type="entry name" value="HTH_LUXR_2"/>
    <property type="match status" value="1"/>
</dbReference>
<dbReference type="Gene3D" id="1.10.10.10">
    <property type="entry name" value="Winged helix-like DNA-binding domain superfamily/Winged helix DNA-binding domain"/>
    <property type="match status" value="1"/>
</dbReference>
<feature type="domain" description="HTH luxR-type" evidence="4">
    <location>
        <begin position="172"/>
        <end position="237"/>
    </location>
</feature>
<dbReference type="InterPro" id="IPR005143">
    <property type="entry name" value="TF_LuxR_autoind-bd_dom"/>
</dbReference>
<accession>A0A3A1WPU4</accession>
<dbReference type="Proteomes" id="UP000265750">
    <property type="component" value="Unassembled WGS sequence"/>
</dbReference>
<dbReference type="InterPro" id="IPR036388">
    <property type="entry name" value="WH-like_DNA-bd_sf"/>
</dbReference>
<dbReference type="InterPro" id="IPR000792">
    <property type="entry name" value="Tscrpt_reg_LuxR_C"/>
</dbReference>
<name>A0A3A1WPU4_9HYPH</name>
<comment type="caution">
    <text evidence="5">The sequence shown here is derived from an EMBL/GenBank/DDBJ whole genome shotgun (WGS) entry which is preliminary data.</text>
</comment>
<dbReference type="PROSITE" id="PS00622">
    <property type="entry name" value="HTH_LUXR_1"/>
    <property type="match status" value="1"/>
</dbReference>
<evidence type="ECO:0000259" key="4">
    <source>
        <dbReference type="PROSITE" id="PS50043"/>
    </source>
</evidence>
<dbReference type="SUPFAM" id="SSF46894">
    <property type="entry name" value="C-terminal effector domain of the bipartite response regulators"/>
    <property type="match status" value="1"/>
</dbReference>
<keyword evidence="3" id="KW-0804">Transcription</keyword>
<dbReference type="EMBL" id="QYRN01000002">
    <property type="protein sequence ID" value="RIY02755.1"/>
    <property type="molecule type" value="Genomic_DNA"/>
</dbReference>
<evidence type="ECO:0000256" key="1">
    <source>
        <dbReference type="ARBA" id="ARBA00023015"/>
    </source>
</evidence>
<dbReference type="Pfam" id="PF00196">
    <property type="entry name" value="GerE"/>
    <property type="match status" value="1"/>
</dbReference>
<evidence type="ECO:0000313" key="5">
    <source>
        <dbReference type="EMBL" id="RIY02755.1"/>
    </source>
</evidence>
<dbReference type="SMART" id="SM00421">
    <property type="entry name" value="HTH_LUXR"/>
    <property type="match status" value="1"/>
</dbReference>
<reference evidence="6" key="1">
    <citation type="submission" date="2018-09" db="EMBL/GenBank/DDBJ databases">
        <authorList>
            <person name="Tuo L."/>
        </authorList>
    </citation>
    <scope>NUCLEOTIDE SEQUENCE [LARGE SCALE GENOMIC DNA]</scope>
    <source>
        <strain evidence="6">M2BS4Y-1</strain>
    </source>
</reference>
<evidence type="ECO:0000256" key="3">
    <source>
        <dbReference type="ARBA" id="ARBA00023163"/>
    </source>
</evidence>